<dbReference type="EMBL" id="UINC01086832">
    <property type="protein sequence ID" value="SVC35657.1"/>
    <property type="molecule type" value="Genomic_DNA"/>
</dbReference>
<keyword evidence="1" id="KW-0812">Transmembrane</keyword>
<organism evidence="2">
    <name type="scientific">marine metagenome</name>
    <dbReference type="NCBI Taxonomy" id="408172"/>
    <lineage>
        <taxon>unclassified sequences</taxon>
        <taxon>metagenomes</taxon>
        <taxon>ecological metagenomes</taxon>
    </lineage>
</organism>
<sequence length="163" mass="16880">MPLEVVLLVLVSSVIHAGWNARLHRMENPEVVIIMAYLCVGVVLLPAAVVDPPVEVLGWTFASTAAQAVYVGCLGSAYRDGSLSVAYPIARGTAPLLVGLGGWWLLGETPSAATSIGLVVLTVGLLLVAGLGARLREGRAIAMALFTGLGTVAYSLIDARSVD</sequence>
<keyword evidence="1" id="KW-0472">Membrane</keyword>
<feature type="non-terminal residue" evidence="2">
    <location>
        <position position="163"/>
    </location>
</feature>
<feature type="transmembrane region" description="Helical" evidence="1">
    <location>
        <begin position="56"/>
        <end position="78"/>
    </location>
</feature>
<proteinExistence type="predicted"/>
<reference evidence="2" key="1">
    <citation type="submission" date="2018-05" db="EMBL/GenBank/DDBJ databases">
        <authorList>
            <person name="Lanie J.A."/>
            <person name="Ng W.-L."/>
            <person name="Kazmierczak K.M."/>
            <person name="Andrzejewski T.M."/>
            <person name="Davidsen T.M."/>
            <person name="Wayne K.J."/>
            <person name="Tettelin H."/>
            <person name="Glass J.I."/>
            <person name="Rusch D."/>
            <person name="Podicherti R."/>
            <person name="Tsui H.-C.T."/>
            <person name="Winkler M.E."/>
        </authorList>
    </citation>
    <scope>NUCLEOTIDE SEQUENCE</scope>
</reference>
<dbReference type="AlphaFoldDB" id="A0A382LKA7"/>
<evidence type="ECO:0000313" key="2">
    <source>
        <dbReference type="EMBL" id="SVC35657.1"/>
    </source>
</evidence>
<feature type="transmembrane region" description="Helical" evidence="1">
    <location>
        <begin position="140"/>
        <end position="157"/>
    </location>
</feature>
<evidence type="ECO:0000256" key="1">
    <source>
        <dbReference type="SAM" id="Phobius"/>
    </source>
</evidence>
<feature type="transmembrane region" description="Helical" evidence="1">
    <location>
        <begin position="6"/>
        <end position="24"/>
    </location>
</feature>
<name>A0A382LKA7_9ZZZZ</name>
<feature type="transmembrane region" description="Helical" evidence="1">
    <location>
        <begin position="85"/>
        <end position="106"/>
    </location>
</feature>
<dbReference type="Gene3D" id="1.10.3730.20">
    <property type="match status" value="1"/>
</dbReference>
<evidence type="ECO:0008006" key="3">
    <source>
        <dbReference type="Google" id="ProtNLM"/>
    </source>
</evidence>
<protein>
    <recommendedName>
        <fullName evidence="3">EamA domain-containing protein</fullName>
    </recommendedName>
</protein>
<keyword evidence="1" id="KW-1133">Transmembrane helix</keyword>
<dbReference type="InterPro" id="IPR037185">
    <property type="entry name" value="EmrE-like"/>
</dbReference>
<gene>
    <name evidence="2" type="ORF">METZ01_LOCUS288511</name>
</gene>
<accession>A0A382LKA7</accession>
<feature type="transmembrane region" description="Helical" evidence="1">
    <location>
        <begin position="31"/>
        <end position="50"/>
    </location>
</feature>
<dbReference type="SUPFAM" id="SSF103481">
    <property type="entry name" value="Multidrug resistance efflux transporter EmrE"/>
    <property type="match status" value="1"/>
</dbReference>
<feature type="transmembrane region" description="Helical" evidence="1">
    <location>
        <begin position="112"/>
        <end position="133"/>
    </location>
</feature>